<dbReference type="Pfam" id="PF04014">
    <property type="entry name" value="MazE_antitoxin"/>
    <property type="match status" value="1"/>
</dbReference>
<accession>A0ABZ0UTZ1</accession>
<dbReference type="NCBIfam" id="TIGR01439">
    <property type="entry name" value="lp_hng_hel_AbrB"/>
    <property type="match status" value="1"/>
</dbReference>
<proteinExistence type="predicted"/>
<sequence>MYVSTVTISSKGQIVLPKKIRNALNTNIISLIINDQNQVLITPVQELGASLASYSKDTDLSFEKIRKQAWKNTILAKTNDFASEE</sequence>
<dbReference type="EMBL" id="CP112932">
    <property type="protein sequence ID" value="WPY01051.1"/>
    <property type="molecule type" value="Genomic_DNA"/>
</dbReference>
<dbReference type="GO" id="GO:0003677">
    <property type="term" value="F:DNA binding"/>
    <property type="evidence" value="ECO:0007669"/>
    <property type="project" value="UniProtKB-KW"/>
</dbReference>
<dbReference type="SUPFAM" id="SSF89447">
    <property type="entry name" value="AbrB/MazE/MraZ-like"/>
    <property type="match status" value="1"/>
</dbReference>
<evidence type="ECO:0000259" key="2">
    <source>
        <dbReference type="PROSITE" id="PS51740"/>
    </source>
</evidence>
<dbReference type="InterPro" id="IPR007159">
    <property type="entry name" value="SpoVT-AbrB_dom"/>
</dbReference>
<dbReference type="RefSeq" id="WP_323737861.1">
    <property type="nucleotide sequence ID" value="NZ_CP112932.1"/>
</dbReference>
<dbReference type="PROSITE" id="PS51740">
    <property type="entry name" value="SPOVT_ABRB"/>
    <property type="match status" value="1"/>
</dbReference>
<dbReference type="Gene3D" id="2.10.260.10">
    <property type="match status" value="1"/>
</dbReference>
<dbReference type="InterPro" id="IPR037914">
    <property type="entry name" value="SpoVT-AbrB_sf"/>
</dbReference>
<name>A0ABZ0UTZ1_9RICK</name>
<feature type="domain" description="SpoVT-AbrB" evidence="2">
    <location>
        <begin position="3"/>
        <end position="46"/>
    </location>
</feature>
<keyword evidence="1 3" id="KW-0238">DNA-binding</keyword>
<evidence type="ECO:0000256" key="1">
    <source>
        <dbReference type="PROSITE-ProRule" id="PRU01076"/>
    </source>
</evidence>
<gene>
    <name evidence="3" type="ORF">Trichorick_00944</name>
</gene>
<organism evidence="3 4">
    <name type="scientific">Candidatus Trichorickettsia mobilis</name>
    <dbReference type="NCBI Taxonomy" id="1346319"/>
    <lineage>
        <taxon>Bacteria</taxon>
        <taxon>Pseudomonadati</taxon>
        <taxon>Pseudomonadota</taxon>
        <taxon>Alphaproteobacteria</taxon>
        <taxon>Rickettsiales</taxon>
        <taxon>Rickettsiaceae</taxon>
        <taxon>Rickettsieae</taxon>
        <taxon>Candidatus Trichorickettsia</taxon>
    </lineage>
</organism>
<protein>
    <submittedName>
        <fullName evidence="3">AbrB/MazE/SpoVT family DNA-binding domain-containing protein</fullName>
    </submittedName>
</protein>
<evidence type="ECO:0000313" key="4">
    <source>
        <dbReference type="Proteomes" id="UP001326613"/>
    </source>
</evidence>
<evidence type="ECO:0000313" key="3">
    <source>
        <dbReference type="EMBL" id="WPY01051.1"/>
    </source>
</evidence>
<keyword evidence="4" id="KW-1185">Reference proteome</keyword>
<dbReference type="Proteomes" id="UP001326613">
    <property type="component" value="Chromosome"/>
</dbReference>
<reference evidence="3 4" key="1">
    <citation type="submission" date="2022-10" db="EMBL/GenBank/DDBJ databases">
        <title>Host association and intracellularity evolved multiple times independently in the Rickettsiales.</title>
        <authorList>
            <person name="Castelli M."/>
            <person name="Nardi T."/>
            <person name="Gammuto L."/>
            <person name="Bellinzona G."/>
            <person name="Sabaneyeva E."/>
            <person name="Potekhin A."/>
            <person name="Serra V."/>
            <person name="Petroni G."/>
            <person name="Sassera D."/>
        </authorList>
    </citation>
    <scope>NUCLEOTIDE SEQUENCE [LARGE SCALE GENOMIC DNA]</scope>
    <source>
        <strain evidence="3 4">Kr 154-4</strain>
    </source>
</reference>